<evidence type="ECO:0000313" key="3">
    <source>
        <dbReference type="RefSeq" id="XP_027068660.2"/>
    </source>
</evidence>
<accession>A0A6P6SS79</accession>
<evidence type="ECO:0000259" key="1">
    <source>
        <dbReference type="Pfam" id="PF10551"/>
    </source>
</evidence>
<name>A0A6P6SS79_COFAR</name>
<gene>
    <name evidence="3" type="primary">LOC113694013</name>
</gene>
<organism evidence="2 3">
    <name type="scientific">Coffea arabica</name>
    <name type="common">Arabian coffee</name>
    <dbReference type="NCBI Taxonomy" id="13443"/>
    <lineage>
        <taxon>Eukaryota</taxon>
        <taxon>Viridiplantae</taxon>
        <taxon>Streptophyta</taxon>
        <taxon>Embryophyta</taxon>
        <taxon>Tracheophyta</taxon>
        <taxon>Spermatophyta</taxon>
        <taxon>Magnoliopsida</taxon>
        <taxon>eudicotyledons</taxon>
        <taxon>Gunneridae</taxon>
        <taxon>Pentapetalae</taxon>
        <taxon>asterids</taxon>
        <taxon>lamiids</taxon>
        <taxon>Gentianales</taxon>
        <taxon>Rubiaceae</taxon>
        <taxon>Ixoroideae</taxon>
        <taxon>Gardenieae complex</taxon>
        <taxon>Bertiereae - Coffeeae clade</taxon>
        <taxon>Coffeeae</taxon>
        <taxon>Coffea</taxon>
    </lineage>
</organism>
<evidence type="ECO:0000313" key="2">
    <source>
        <dbReference type="Proteomes" id="UP001652660"/>
    </source>
</evidence>
<keyword evidence="2" id="KW-1185">Reference proteome</keyword>
<dbReference type="InterPro" id="IPR018289">
    <property type="entry name" value="MULE_transposase_dom"/>
</dbReference>
<dbReference type="RefSeq" id="XP_027068660.2">
    <property type="nucleotide sequence ID" value="XM_027212859.2"/>
</dbReference>
<dbReference type="Proteomes" id="UP001652660">
    <property type="component" value="Chromosome 1e"/>
</dbReference>
<reference evidence="3" key="2">
    <citation type="submission" date="2025-08" db="UniProtKB">
        <authorList>
            <consortium name="RefSeq"/>
        </authorList>
    </citation>
    <scope>IDENTIFICATION</scope>
    <source>
        <tissue evidence="3">Leaves</tissue>
    </source>
</reference>
<proteinExistence type="predicted"/>
<dbReference type="PANTHER" id="PTHR47718:SF15">
    <property type="entry name" value="PROTEIN FAR1-RELATED SEQUENCE 5-LIKE"/>
    <property type="match status" value="1"/>
</dbReference>
<sequence length="339" mass="38236">MAIGQASSSRYIALNDKVEDNGNRCKIINSTTCCTADRVTGQGDAGEHVSKCGGNEIAAFGVIDDADVCSIVFESTKKTESFYILYPRAIGTRVRKGYKRKDKNGIVRLRSWVCKKEGERHEKHINRRDRIREPKAITRFMRSHRKIRKLDLHQAIVMQQAGIRPNHIMRLLAVQAGGYHNLGFHITDMYNELNRQRQIAVAHGDGESAIAFLSGKQGGDLNLYFKYAVDGHSRLNRLLWADSGSRDDYRCFGDVFVFDSTYNTNHYKFSLVVLRGVNNHYSTCIFACALIVCEGDEGYDWVICTFLEAMNGRKLIAVVTDGDKSMQKSIKKFMPTANA</sequence>
<dbReference type="Pfam" id="PF10551">
    <property type="entry name" value="MULE"/>
    <property type="match status" value="1"/>
</dbReference>
<reference evidence="2" key="1">
    <citation type="journal article" date="2025" name="Foods">
        <title>Unveiling the Microbial Signatures of Arabica Coffee Cherries: Insights into Ripeness Specific Diversity, Functional Traits, and Implications for Quality and Safety.</title>
        <authorList>
            <consortium name="RefSeq"/>
            <person name="Tenea G.N."/>
            <person name="Cifuentes V."/>
            <person name="Reyes P."/>
            <person name="Cevallos-Vallejos M."/>
        </authorList>
    </citation>
    <scope>NUCLEOTIDE SEQUENCE [LARGE SCALE GENOMIC DNA]</scope>
</reference>
<dbReference type="AlphaFoldDB" id="A0A6P6SS79"/>
<feature type="domain" description="MULE transposase" evidence="1">
    <location>
        <begin position="255"/>
        <end position="338"/>
    </location>
</feature>
<protein>
    <submittedName>
        <fullName evidence="3">Protein FAR1-RELATED SEQUENCE 5-like</fullName>
    </submittedName>
</protein>
<dbReference type="OrthoDB" id="1733498at2759"/>
<dbReference type="PANTHER" id="PTHR47718">
    <property type="entry name" value="OS01G0519700 PROTEIN"/>
    <property type="match status" value="1"/>
</dbReference>
<dbReference type="GeneID" id="113694013"/>